<gene>
    <name evidence="1" type="ORF">F4694_004073</name>
</gene>
<dbReference type="SUPFAM" id="SSF56563">
    <property type="entry name" value="Major capsid protein gp5"/>
    <property type="match status" value="1"/>
</dbReference>
<protein>
    <recommendedName>
        <fullName evidence="3">Phage major capsid protein</fullName>
    </recommendedName>
</protein>
<dbReference type="EMBL" id="JACCBX010000008">
    <property type="protein sequence ID" value="NYE07288.1"/>
    <property type="molecule type" value="Genomic_DNA"/>
</dbReference>
<organism evidence="1 2">
    <name type="scientific">Neobacillus niacini</name>
    <dbReference type="NCBI Taxonomy" id="86668"/>
    <lineage>
        <taxon>Bacteria</taxon>
        <taxon>Bacillati</taxon>
        <taxon>Bacillota</taxon>
        <taxon>Bacilli</taxon>
        <taxon>Bacillales</taxon>
        <taxon>Bacillaceae</taxon>
        <taxon>Neobacillus</taxon>
    </lineage>
</organism>
<dbReference type="AlphaFoldDB" id="A0A852TJ75"/>
<proteinExistence type="predicted"/>
<dbReference type="Proteomes" id="UP000548423">
    <property type="component" value="Unassembled WGS sequence"/>
</dbReference>
<evidence type="ECO:0008006" key="3">
    <source>
        <dbReference type="Google" id="ProtNLM"/>
    </source>
</evidence>
<name>A0A852TJ75_9BACI</name>
<comment type="caution">
    <text evidence="1">The sequence shown here is derived from an EMBL/GenBank/DDBJ whole genome shotgun (WGS) entry which is preliminary data.</text>
</comment>
<reference evidence="2" key="2">
    <citation type="submission" date="2020-08" db="EMBL/GenBank/DDBJ databases">
        <title>The Agave Microbiome: Exploring the role of microbial communities in plant adaptations to desert environments.</title>
        <authorList>
            <person name="Partida-Martinez L.P."/>
        </authorList>
    </citation>
    <scope>NUCLEOTIDE SEQUENCE [LARGE SCALE GENOMIC DNA]</scope>
    <source>
        <strain evidence="2">AT2.8</strain>
    </source>
</reference>
<accession>A0A852TJ75</accession>
<sequence>MAQTKTTNLINAEVFAGAVSAKLGNAIKLLPLAYVENFEGEQSGTIRVPKYAYIGDADVIAEGVAIDPSLLNQTSEDIPVIKVGKAVNITDEAAKGSFGDPVGEAENQLTKSIASGVEKKMFEALATATLTFATAAGGKVTGDGVLGGLALFGEDQDGEKYLLINPNQLANVKKDPAYVKEDNAIYDCQVLVSNRVASGTAYIVKPEAVALYLSKDVQVETDRDILAKATVVSADEHFATHLRDASKAVKITITA</sequence>
<dbReference type="Pfam" id="PF25209">
    <property type="entry name" value="Phage_capsid_4"/>
    <property type="match status" value="1"/>
</dbReference>
<evidence type="ECO:0000313" key="2">
    <source>
        <dbReference type="Proteomes" id="UP000548423"/>
    </source>
</evidence>
<reference evidence="2" key="1">
    <citation type="submission" date="2020-07" db="EMBL/GenBank/DDBJ databases">
        <authorList>
            <person name="Partida-Martinez L."/>
            <person name="Huntemann M."/>
            <person name="Clum A."/>
            <person name="Wang J."/>
            <person name="Palaniappan K."/>
            <person name="Ritter S."/>
            <person name="Chen I.-M."/>
            <person name="Stamatis D."/>
            <person name="Reddy T."/>
            <person name="O'Malley R."/>
            <person name="Daum C."/>
            <person name="Shapiro N."/>
            <person name="Ivanova N."/>
            <person name="Kyrpides N."/>
            <person name="Woyke T."/>
        </authorList>
    </citation>
    <scope>NUCLEOTIDE SEQUENCE [LARGE SCALE GENOMIC DNA]</scope>
    <source>
        <strain evidence="2">AT2.8</strain>
    </source>
</reference>
<evidence type="ECO:0000313" key="1">
    <source>
        <dbReference type="EMBL" id="NYE07288.1"/>
    </source>
</evidence>